<gene>
    <name evidence="8" type="primary">TANGO6</name>
</gene>
<evidence type="ECO:0000259" key="6">
    <source>
        <dbReference type="Pfam" id="PF25267"/>
    </source>
</evidence>
<dbReference type="Pfam" id="PF23565">
    <property type="entry name" value="ARM_TANGO6"/>
    <property type="match status" value="1"/>
</dbReference>
<feature type="domain" description="RNA polymerase II assembly factor Rtp1 C-terminal" evidence="4">
    <location>
        <begin position="824"/>
        <end position="933"/>
    </location>
</feature>
<dbReference type="InterPro" id="IPR019451">
    <property type="entry name" value="Rtp1_C1"/>
</dbReference>
<dbReference type="OrthoDB" id="39591at2759"/>
<dbReference type="GO" id="GO:0009306">
    <property type="term" value="P:protein secretion"/>
    <property type="evidence" value="ECO:0007669"/>
    <property type="project" value="TreeGrafter"/>
</dbReference>
<name>A0A6P8RA81_GEOSA</name>
<evidence type="ECO:0000259" key="5">
    <source>
        <dbReference type="Pfam" id="PF23565"/>
    </source>
</evidence>
<sequence length="1077" mass="118645">MAAPGVKLEVVAEALAVLVRPAETGQSLQQATKQTVLLETLQSNLSSLEEKLHHVPEWKELRSLRERAAASTEWPQSSADVTWRFTTEALVLLLSLRQCLVQLAASFQPTKPNLRTAEAAPVLSPDTLSVSQQKTLQAALQFVVTLGICPYLLSGVGIPLRRRSEFGVVVTGAVSSDSSWTSLRRLFTTCTVLLDVSQHPSLGSFLLARHLGDIMAGLCQLGFYPSRAKSEGRPLEVLTEGERARCRQALHSLLDRVYQPIVIRELLVLQGGSKPSRAGEVSQNLLHAPAWLRRLCGQLLSERLMRPNGVQAVLRGILEGAGAGAAGGRDSEAAAADWRKCSAIGRILACCPQQSLSLDSYYQLVCPQVLELLHITDKVTARQFQRVASMTALIMAREKPVLASKYLLCPMLEPLLRCSETSGKVEDVSQPGRILVEESELTCCIEDIQKVYVVGNELLPVLQESLKTVLGAIFSLYCFTKQNVSHLRSPCQEILLWFLDKLERASALATVKELVGLEKTIPALSPLCQFAAGSEGGAVIVAKETICDEDEALFEKVSVDQWWLECLADLLCQSQKSGLAGDFFICCLKDLTAVAVEEQLHPEPSDQHLKQSHKQSEQEKKLLILQLVAVLCEKVSDSVFTDLVQVVEFVGSTLKRALASLLRNERSSVEAQTLSMAMGLVAALLGGAVQLKSEDFAVMKQLLPLLEQISCLYPDPVIQELASNLRITIATHGAFQAGTLDKVTRSHSKQERDGSATGRQASSQHRGRANMEQPQSNKNIISPDNSIPEISGPRENPASGCEPGICGDGNIRKELSLTYTPEELQEIFTSAYDPAVPVRAAALRTIADLIEQRDFQLLRLQEKVLKILLENLEHEDSFVYLSAIQGVALLSDVYPEQILPVLLSQYGNSEKSPESRMKMGEVLMRGTRALGDLVFRYRDPLIHAFLRGTRDHDSTLRASSLANLGEVCQRLQFTLGPLVHEVTSCLTAVVKMDREAEVRRAGVHMVVLLFRGLSQKTTEVLQDVLKDLYRLLKHVIQCEHDEAAILHAQLALQELDEIIRCFLFPEQKLEKKIVVLP</sequence>
<keyword evidence="7" id="KW-1185">Reference proteome</keyword>
<evidence type="ECO:0000256" key="2">
    <source>
        <dbReference type="SAM" id="MobiDB-lite"/>
    </source>
</evidence>
<dbReference type="InterPro" id="IPR057407">
    <property type="entry name" value="HEAT_TANGO6"/>
</dbReference>
<dbReference type="InterPro" id="IPR019414">
    <property type="entry name" value="Rtp1_C2"/>
</dbReference>
<accession>A0A6P8RA81</accession>
<feature type="domain" description="TANGO6 HEAT repeat" evidence="5">
    <location>
        <begin position="304"/>
        <end position="577"/>
    </location>
</feature>
<dbReference type="Pfam" id="PF10363">
    <property type="entry name" value="RTP1_C1"/>
    <property type="match status" value="1"/>
</dbReference>
<dbReference type="InParanoid" id="A0A6P8RA81"/>
<dbReference type="InterPro" id="IPR016024">
    <property type="entry name" value="ARM-type_fold"/>
</dbReference>
<dbReference type="PANTHER" id="PTHR20959">
    <property type="entry name" value="TRANSPORT AND GOLGI ORGANIZATION PROTEIN 6 FAMILY MEMBER"/>
    <property type="match status" value="1"/>
</dbReference>
<protein>
    <submittedName>
        <fullName evidence="8">Transport and Golgi organization protein 6 homolog</fullName>
    </submittedName>
</protein>
<evidence type="ECO:0000313" key="8">
    <source>
        <dbReference type="RefSeq" id="XP_033796036.1"/>
    </source>
</evidence>
<dbReference type="AlphaFoldDB" id="A0A6P8RA81"/>
<dbReference type="InterPro" id="IPR057347">
    <property type="entry name" value="TANGO6_N"/>
</dbReference>
<dbReference type="FunFam" id="1.25.10.10:FF:000429">
    <property type="entry name" value="Transport and golgi organization 6 homolog"/>
    <property type="match status" value="1"/>
</dbReference>
<feature type="domain" description="RNA polymerase II assembly factor Rtp1 C-terminal" evidence="3">
    <location>
        <begin position="1025"/>
        <end position="1057"/>
    </location>
</feature>
<feature type="compositionally biased region" description="Polar residues" evidence="2">
    <location>
        <begin position="772"/>
        <end position="785"/>
    </location>
</feature>
<dbReference type="CTD" id="79613"/>
<organism evidence="7 8">
    <name type="scientific">Geotrypetes seraphini</name>
    <name type="common">Gaboon caecilian</name>
    <name type="synonym">Caecilia seraphini</name>
    <dbReference type="NCBI Taxonomy" id="260995"/>
    <lineage>
        <taxon>Eukaryota</taxon>
        <taxon>Metazoa</taxon>
        <taxon>Chordata</taxon>
        <taxon>Craniata</taxon>
        <taxon>Vertebrata</taxon>
        <taxon>Euteleostomi</taxon>
        <taxon>Amphibia</taxon>
        <taxon>Gymnophiona</taxon>
        <taxon>Geotrypetes</taxon>
    </lineage>
</organism>
<dbReference type="KEGG" id="gsh:117358665"/>
<dbReference type="GeneID" id="117358665"/>
<feature type="compositionally biased region" description="Basic and acidic residues" evidence="2">
    <location>
        <begin position="742"/>
        <end position="754"/>
    </location>
</feature>
<dbReference type="InterPro" id="IPR011989">
    <property type="entry name" value="ARM-like"/>
</dbReference>
<dbReference type="Pfam" id="PF25267">
    <property type="entry name" value="TANGO6_N"/>
    <property type="match status" value="1"/>
</dbReference>
<dbReference type="Pfam" id="PF10304">
    <property type="entry name" value="RTP1_C2"/>
    <property type="match status" value="1"/>
</dbReference>
<proteinExistence type="inferred from homology"/>
<evidence type="ECO:0000259" key="4">
    <source>
        <dbReference type="Pfam" id="PF10363"/>
    </source>
</evidence>
<reference evidence="8" key="1">
    <citation type="submission" date="2025-08" db="UniProtKB">
        <authorList>
            <consortium name="RefSeq"/>
        </authorList>
    </citation>
    <scope>IDENTIFICATION</scope>
</reference>
<feature type="domain" description="TANGO6 N-terminal" evidence="6">
    <location>
        <begin position="7"/>
        <end position="303"/>
    </location>
</feature>
<evidence type="ECO:0000259" key="3">
    <source>
        <dbReference type="Pfam" id="PF10304"/>
    </source>
</evidence>
<evidence type="ECO:0000256" key="1">
    <source>
        <dbReference type="ARBA" id="ARBA00005724"/>
    </source>
</evidence>
<dbReference type="RefSeq" id="XP_033796036.1">
    <property type="nucleotide sequence ID" value="XM_033940145.1"/>
</dbReference>
<evidence type="ECO:0000313" key="7">
    <source>
        <dbReference type="Proteomes" id="UP000515159"/>
    </source>
</evidence>
<dbReference type="FunCoup" id="A0A6P8RA81">
    <property type="interactions" value="1581"/>
</dbReference>
<comment type="similarity">
    <text evidence="1">Belongs to the Tango6 family.</text>
</comment>
<dbReference type="PANTHER" id="PTHR20959:SF1">
    <property type="entry name" value="TRANSPORT AND GOLGI ORGANIZATION PROTEIN 6 HOMOLOG"/>
    <property type="match status" value="1"/>
</dbReference>
<dbReference type="SUPFAM" id="SSF48371">
    <property type="entry name" value="ARM repeat"/>
    <property type="match status" value="1"/>
</dbReference>
<dbReference type="Proteomes" id="UP000515159">
    <property type="component" value="Chromosome 4"/>
</dbReference>
<dbReference type="InterPro" id="IPR039600">
    <property type="entry name" value="TANGO6/Rtp1"/>
</dbReference>
<dbReference type="Gene3D" id="1.25.10.10">
    <property type="entry name" value="Leucine-rich Repeat Variant"/>
    <property type="match status" value="1"/>
</dbReference>
<feature type="region of interest" description="Disordered" evidence="2">
    <location>
        <begin position="740"/>
        <end position="805"/>
    </location>
</feature>